<reference evidence="2 3" key="1">
    <citation type="submission" date="2015-07" db="EMBL/GenBank/DDBJ databases">
        <title>The genome of the fungus Escovopsis weberi, a specialized disease agent of ant agriculture.</title>
        <authorList>
            <person name="de Man T.J."/>
            <person name="Stajich J.E."/>
            <person name="Kubicek C.P."/>
            <person name="Chenthamara K."/>
            <person name="Atanasova L."/>
            <person name="Druzhinina I.S."/>
            <person name="Birnbaum S."/>
            <person name="Barribeau S.M."/>
            <person name="Teiling C."/>
            <person name="Suen G."/>
            <person name="Currie C."/>
            <person name="Gerardo N.M."/>
        </authorList>
    </citation>
    <scope>NUCLEOTIDE SEQUENCE [LARGE SCALE GENOMIC DNA]</scope>
</reference>
<dbReference type="AlphaFoldDB" id="A0A0M9VSE3"/>
<dbReference type="NCBIfam" id="TIGR00251">
    <property type="entry name" value="DUF167 family protein"/>
    <property type="match status" value="1"/>
</dbReference>
<comment type="similarity">
    <text evidence="1">Belongs to the UPF0235 family.</text>
</comment>
<gene>
    <name evidence="2" type="ORF">ESCO_002624</name>
</gene>
<dbReference type="InterPro" id="IPR036591">
    <property type="entry name" value="YggU-like_sf"/>
</dbReference>
<comment type="caution">
    <text evidence="2">The sequence shown here is derived from an EMBL/GenBank/DDBJ whole genome shotgun (WGS) entry which is preliminary data.</text>
</comment>
<protein>
    <submittedName>
        <fullName evidence="2">UPF0235 protein</fullName>
    </submittedName>
</protein>
<dbReference type="SMART" id="SM01152">
    <property type="entry name" value="DUF167"/>
    <property type="match status" value="1"/>
</dbReference>
<dbReference type="Pfam" id="PF02594">
    <property type="entry name" value="DUF167"/>
    <property type="match status" value="1"/>
</dbReference>
<name>A0A0M9VSE3_ESCWE</name>
<dbReference type="STRING" id="150374.A0A0M9VSE3"/>
<dbReference type="PANTHER" id="PTHR13420:SF7">
    <property type="entry name" value="UPF0235 PROTEIN C15ORF40"/>
    <property type="match status" value="1"/>
</dbReference>
<keyword evidence="3" id="KW-1185">Reference proteome</keyword>
<dbReference type="Proteomes" id="UP000053831">
    <property type="component" value="Unassembled WGS sequence"/>
</dbReference>
<dbReference type="GO" id="GO:0005737">
    <property type="term" value="C:cytoplasm"/>
    <property type="evidence" value="ECO:0007669"/>
    <property type="project" value="TreeGrafter"/>
</dbReference>
<evidence type="ECO:0000256" key="1">
    <source>
        <dbReference type="ARBA" id="ARBA00010364"/>
    </source>
</evidence>
<dbReference type="SUPFAM" id="SSF69786">
    <property type="entry name" value="YggU-like"/>
    <property type="match status" value="1"/>
</dbReference>
<dbReference type="InterPro" id="IPR003746">
    <property type="entry name" value="DUF167"/>
</dbReference>
<dbReference type="Gene3D" id="3.30.1200.10">
    <property type="entry name" value="YggU-like"/>
    <property type="match status" value="1"/>
</dbReference>
<dbReference type="PANTHER" id="PTHR13420">
    <property type="entry name" value="UPF0235 PROTEIN C15ORF40"/>
    <property type="match status" value="1"/>
</dbReference>
<evidence type="ECO:0000313" key="2">
    <source>
        <dbReference type="EMBL" id="KOS17505.1"/>
    </source>
</evidence>
<dbReference type="EMBL" id="LGSR01000022">
    <property type="protein sequence ID" value="KOS17505.1"/>
    <property type="molecule type" value="Genomic_DNA"/>
</dbReference>
<dbReference type="HAMAP" id="MF_00634">
    <property type="entry name" value="UPF0235"/>
    <property type="match status" value="1"/>
</dbReference>
<evidence type="ECO:0000313" key="3">
    <source>
        <dbReference type="Proteomes" id="UP000053831"/>
    </source>
</evidence>
<organism evidence="2 3">
    <name type="scientific">Escovopsis weberi</name>
    <dbReference type="NCBI Taxonomy" id="150374"/>
    <lineage>
        <taxon>Eukaryota</taxon>
        <taxon>Fungi</taxon>
        <taxon>Dikarya</taxon>
        <taxon>Ascomycota</taxon>
        <taxon>Pezizomycotina</taxon>
        <taxon>Sordariomycetes</taxon>
        <taxon>Hypocreomycetidae</taxon>
        <taxon>Hypocreales</taxon>
        <taxon>Hypocreaceae</taxon>
        <taxon>Escovopsis</taxon>
    </lineage>
</organism>
<sequence>MHLPAASKKASQSRLQLQLQLRVKPGASKCREGISAVGDDAIELCVAAQARDGEANQAVIRVLSEVLGLPKSRFVLSRGMKSRDKTVLLQDLEGDGPVHAARALDLLRQASLDNE</sequence>
<proteinExistence type="inferred from homology"/>
<accession>A0A0M9VSE3</accession>
<dbReference type="OrthoDB" id="244097at2759"/>